<organism evidence="2 3">
    <name type="scientific">Catenaria anguillulae PL171</name>
    <dbReference type="NCBI Taxonomy" id="765915"/>
    <lineage>
        <taxon>Eukaryota</taxon>
        <taxon>Fungi</taxon>
        <taxon>Fungi incertae sedis</taxon>
        <taxon>Blastocladiomycota</taxon>
        <taxon>Blastocladiomycetes</taxon>
        <taxon>Blastocladiales</taxon>
        <taxon>Catenariaceae</taxon>
        <taxon>Catenaria</taxon>
    </lineage>
</organism>
<comment type="caution">
    <text evidence="2">The sequence shown here is derived from an EMBL/GenBank/DDBJ whole genome shotgun (WGS) entry which is preliminary data.</text>
</comment>
<evidence type="ECO:0000256" key="1">
    <source>
        <dbReference type="SAM" id="Phobius"/>
    </source>
</evidence>
<keyword evidence="1" id="KW-0472">Membrane</keyword>
<evidence type="ECO:0000313" key="3">
    <source>
        <dbReference type="Proteomes" id="UP000193411"/>
    </source>
</evidence>
<sequence>MACPRSTNIIGAVHNPSRTYVLCAFPQIKDPCRLLNLMVFPPPPPPDSTTCVPSPLSTNRAVSLNHRPPRAASQFTFCAALLYAPIHNQEQAVPLTPTNNLCRSLNSSILVSPWHWDPWAHTRIMWRQWFDGIVPQIPDLRLAVGPVKKDLSTESYGMQIQVGTLLVLIIFFAFLVFTSFAAA</sequence>
<dbReference type="EMBL" id="MCFL01000035">
    <property type="protein sequence ID" value="ORZ33471.1"/>
    <property type="molecule type" value="Genomic_DNA"/>
</dbReference>
<keyword evidence="1" id="KW-1133">Transmembrane helix</keyword>
<dbReference type="Proteomes" id="UP000193411">
    <property type="component" value="Unassembled WGS sequence"/>
</dbReference>
<keyword evidence="3" id="KW-1185">Reference proteome</keyword>
<reference evidence="2 3" key="1">
    <citation type="submission" date="2016-07" db="EMBL/GenBank/DDBJ databases">
        <title>Pervasive Adenine N6-methylation of Active Genes in Fungi.</title>
        <authorList>
            <consortium name="DOE Joint Genome Institute"/>
            <person name="Mondo S.J."/>
            <person name="Dannebaum R.O."/>
            <person name="Kuo R.C."/>
            <person name="Labutti K."/>
            <person name="Haridas S."/>
            <person name="Kuo A."/>
            <person name="Salamov A."/>
            <person name="Ahrendt S.R."/>
            <person name="Lipzen A."/>
            <person name="Sullivan W."/>
            <person name="Andreopoulos W.B."/>
            <person name="Clum A."/>
            <person name="Lindquist E."/>
            <person name="Daum C."/>
            <person name="Ramamoorthy G.K."/>
            <person name="Gryganskyi A."/>
            <person name="Culley D."/>
            <person name="Magnuson J.K."/>
            <person name="James T.Y."/>
            <person name="O'Malley M.A."/>
            <person name="Stajich J.E."/>
            <person name="Spatafora J.W."/>
            <person name="Visel A."/>
            <person name="Grigoriev I.V."/>
        </authorList>
    </citation>
    <scope>NUCLEOTIDE SEQUENCE [LARGE SCALE GENOMIC DNA]</scope>
    <source>
        <strain evidence="2 3">PL171</strain>
    </source>
</reference>
<protein>
    <submittedName>
        <fullName evidence="2">Uncharacterized protein</fullName>
    </submittedName>
</protein>
<keyword evidence="1" id="KW-0812">Transmembrane</keyword>
<dbReference type="AlphaFoldDB" id="A0A1Y2HHW7"/>
<evidence type="ECO:0000313" key="2">
    <source>
        <dbReference type="EMBL" id="ORZ33471.1"/>
    </source>
</evidence>
<accession>A0A1Y2HHW7</accession>
<feature type="transmembrane region" description="Helical" evidence="1">
    <location>
        <begin position="162"/>
        <end position="182"/>
    </location>
</feature>
<gene>
    <name evidence="2" type="ORF">BCR44DRAFT_1197963</name>
</gene>
<proteinExistence type="predicted"/>
<name>A0A1Y2HHW7_9FUNG</name>